<keyword evidence="7" id="KW-1185">Reference proteome</keyword>
<dbReference type="EMBL" id="CYSD01000002">
    <property type="protein sequence ID" value="CUH74786.1"/>
    <property type="molecule type" value="Genomic_DNA"/>
</dbReference>
<dbReference type="EC" id="2.4.1.-" evidence="6"/>
<dbReference type="STRING" id="928856.SAMN04488049_13311"/>
<keyword evidence="4 6" id="KW-0808">Transferase</keyword>
<proteinExistence type="predicted"/>
<dbReference type="GO" id="GO:0009246">
    <property type="term" value="P:enterobacterial common antigen biosynthetic process"/>
    <property type="evidence" value="ECO:0007669"/>
    <property type="project" value="InterPro"/>
</dbReference>
<organism evidence="6 7">
    <name type="scientific">Tritonibacter multivorans</name>
    <dbReference type="NCBI Taxonomy" id="928856"/>
    <lineage>
        <taxon>Bacteria</taxon>
        <taxon>Pseudomonadati</taxon>
        <taxon>Pseudomonadota</taxon>
        <taxon>Alphaproteobacteria</taxon>
        <taxon>Rhodobacterales</taxon>
        <taxon>Paracoccaceae</taxon>
        <taxon>Tritonibacter</taxon>
    </lineage>
</organism>
<dbReference type="AlphaFoldDB" id="A0A0P1FZF9"/>
<dbReference type="RefSeq" id="WP_058288244.1">
    <property type="nucleotide sequence ID" value="NZ_CYSD01000002.1"/>
</dbReference>
<dbReference type="GO" id="GO:0008417">
    <property type="term" value="F:fucosyltransferase activity"/>
    <property type="evidence" value="ECO:0007669"/>
    <property type="project" value="InterPro"/>
</dbReference>
<evidence type="ECO:0000313" key="7">
    <source>
        <dbReference type="Proteomes" id="UP000052022"/>
    </source>
</evidence>
<sequence length="342" mass="38218">MKFWHVIPDSNHAVSLANNLREIDHAGEHEILMYHSRGHQKSYIENTMEIFPRTSILGKNLSFGEKDIVVAHGVFTQDVINLFDAIYAQGIKTAWSIWGGDLHLLAPLKGGMALMNRFSCVITAPGELLLYPDLHTPEVHGCLYKLDGTLEMSAPEKEDLIILGNSGDPSNNHLYLLDIAQKFEGYQVHVPFAYNATEDYTQTVLEKAASLGLSDRMTLQTDILSLEDYSDLLARARIFLAGHDRQQAVGSISIAYQNNCRVYLKKAIKRPCGREMVNPGYMHLQTYGFVDIQDVFDLEDDATVNALMRSAPAPNRIAEINALSVEHRLATFEKIKRACGVA</sequence>
<dbReference type="OrthoDB" id="1083028at2"/>
<name>A0A0P1FZF9_9RHOB</name>
<reference evidence="6 7" key="1">
    <citation type="submission" date="2015-09" db="EMBL/GenBank/DDBJ databases">
        <authorList>
            <consortium name="Swine Surveillance"/>
        </authorList>
    </citation>
    <scope>NUCLEOTIDE SEQUENCE [LARGE SCALE GENOMIC DNA]</scope>
    <source>
        <strain evidence="6 7">CECT 7557</strain>
    </source>
</reference>
<evidence type="ECO:0000256" key="4">
    <source>
        <dbReference type="ARBA" id="ARBA00022679"/>
    </source>
</evidence>
<evidence type="ECO:0000313" key="6">
    <source>
        <dbReference type="EMBL" id="CUH74786.1"/>
    </source>
</evidence>
<evidence type="ECO:0000256" key="1">
    <source>
        <dbReference type="ARBA" id="ARBA00022475"/>
    </source>
</evidence>
<gene>
    <name evidence="6" type="primary">wecF_1</name>
    <name evidence="6" type="ORF">TRM7557_00079</name>
</gene>
<keyword evidence="1" id="KW-1003">Cell membrane</keyword>
<keyword evidence="3 6" id="KW-0328">Glycosyltransferase</keyword>
<dbReference type="InterPro" id="IPR009993">
    <property type="entry name" value="WecF"/>
</dbReference>
<protein>
    <submittedName>
        <fullName evidence="6">4-alpha-L-fucosyltransferase</fullName>
        <ecNumber evidence="6">2.4.1.-</ecNumber>
    </submittedName>
</protein>
<evidence type="ECO:0000256" key="2">
    <source>
        <dbReference type="ARBA" id="ARBA00022519"/>
    </source>
</evidence>
<accession>A0A0P1FZF9</accession>
<dbReference type="Proteomes" id="UP000052022">
    <property type="component" value="Unassembled WGS sequence"/>
</dbReference>
<evidence type="ECO:0000256" key="5">
    <source>
        <dbReference type="ARBA" id="ARBA00023136"/>
    </source>
</evidence>
<keyword evidence="5" id="KW-0472">Membrane</keyword>
<dbReference type="Pfam" id="PF07429">
    <property type="entry name" value="Glyco_transf_56"/>
    <property type="match status" value="1"/>
</dbReference>
<keyword evidence="2" id="KW-0997">Cell inner membrane</keyword>
<evidence type="ECO:0000256" key="3">
    <source>
        <dbReference type="ARBA" id="ARBA00022676"/>
    </source>
</evidence>